<sequence length="86" mass="9338">MVVIECAAGNKMRRNGEGLHLMGELVGLRVDGADSVFPPEKSALPGVAPLSTEKEPHHQQAIQTDNKKAPREALFNYQVNLLTSKS</sequence>
<comment type="caution">
    <text evidence="2">The sequence shown here is derived from an EMBL/GenBank/DDBJ whole genome shotgun (WGS) entry which is preliminary data.</text>
</comment>
<feature type="region of interest" description="Disordered" evidence="1">
    <location>
        <begin position="41"/>
        <end position="67"/>
    </location>
</feature>
<organism evidence="2 3">
    <name type="scientific">Herminiimonas contaminans</name>
    <dbReference type="NCBI Taxonomy" id="1111140"/>
    <lineage>
        <taxon>Bacteria</taxon>
        <taxon>Pseudomonadati</taxon>
        <taxon>Pseudomonadota</taxon>
        <taxon>Betaproteobacteria</taxon>
        <taxon>Burkholderiales</taxon>
        <taxon>Oxalobacteraceae</taxon>
        <taxon>Herminiimonas</taxon>
    </lineage>
</organism>
<evidence type="ECO:0000313" key="2">
    <source>
        <dbReference type="EMBL" id="MBF8178443.1"/>
    </source>
</evidence>
<proteinExistence type="predicted"/>
<accession>A0ABS0EV91</accession>
<gene>
    <name evidence="2" type="ORF">IXC47_12205</name>
</gene>
<evidence type="ECO:0000313" key="3">
    <source>
        <dbReference type="Proteomes" id="UP000657372"/>
    </source>
</evidence>
<protein>
    <submittedName>
        <fullName evidence="2">Uncharacterized protein</fullName>
    </submittedName>
</protein>
<keyword evidence="3" id="KW-1185">Reference proteome</keyword>
<reference evidence="2 3" key="1">
    <citation type="submission" date="2020-11" db="EMBL/GenBank/DDBJ databases">
        <title>WGS of Herminiimonas contaminans strain Marseille-Q4544 isolated from planarians Schmidtea mediterranea.</title>
        <authorList>
            <person name="Kangale L."/>
        </authorList>
    </citation>
    <scope>NUCLEOTIDE SEQUENCE [LARGE SCALE GENOMIC DNA]</scope>
    <source>
        <strain evidence="2 3">Marseille-Q4544</strain>
    </source>
</reference>
<evidence type="ECO:0000256" key="1">
    <source>
        <dbReference type="SAM" id="MobiDB-lite"/>
    </source>
</evidence>
<dbReference type="Proteomes" id="UP000657372">
    <property type="component" value="Unassembled WGS sequence"/>
</dbReference>
<dbReference type="RefSeq" id="WP_195875795.1">
    <property type="nucleotide sequence ID" value="NZ_JADOEL010000009.1"/>
</dbReference>
<name>A0ABS0EV91_9BURK</name>
<dbReference type="EMBL" id="JADOEL010000009">
    <property type="protein sequence ID" value="MBF8178443.1"/>
    <property type="molecule type" value="Genomic_DNA"/>
</dbReference>